<dbReference type="AlphaFoldDB" id="A0A1W1URE3"/>
<dbReference type="Proteomes" id="UP000192582">
    <property type="component" value="Unassembled WGS sequence"/>
</dbReference>
<proteinExistence type="predicted"/>
<evidence type="ECO:0000313" key="1">
    <source>
        <dbReference type="EMBL" id="SMB83381.1"/>
    </source>
</evidence>
<evidence type="ECO:0000313" key="2">
    <source>
        <dbReference type="Proteomes" id="UP000192582"/>
    </source>
</evidence>
<dbReference type="RefSeq" id="WP_139806599.1">
    <property type="nucleotide sequence ID" value="NZ_FWWU01000006.1"/>
</dbReference>
<protein>
    <submittedName>
        <fullName evidence="1">Uncharacterized protein</fullName>
    </submittedName>
</protein>
<dbReference type="EMBL" id="FWWU01000006">
    <property type="protein sequence ID" value="SMB83381.1"/>
    <property type="molecule type" value="Genomic_DNA"/>
</dbReference>
<sequence length="61" mass="6768">MERVAHMPDHPNGNLEIFEDEYGEYHVFAVGKDVTDVAGSIGVAPKAMLLMAAEFWDKGLF</sequence>
<accession>A0A1W1URE3</accession>
<name>A0A1W1URE3_9DEIO</name>
<organism evidence="1 2">
    <name type="scientific">Deinococcus hopiensis KR-140</name>
    <dbReference type="NCBI Taxonomy" id="695939"/>
    <lineage>
        <taxon>Bacteria</taxon>
        <taxon>Thermotogati</taxon>
        <taxon>Deinococcota</taxon>
        <taxon>Deinococci</taxon>
        <taxon>Deinococcales</taxon>
        <taxon>Deinococcaceae</taxon>
        <taxon>Deinococcus</taxon>
    </lineage>
</organism>
<reference evidence="1 2" key="1">
    <citation type="submission" date="2017-04" db="EMBL/GenBank/DDBJ databases">
        <authorList>
            <person name="Afonso C.L."/>
            <person name="Miller P.J."/>
            <person name="Scott M.A."/>
            <person name="Spackman E."/>
            <person name="Goraichik I."/>
            <person name="Dimitrov K.M."/>
            <person name="Suarez D.L."/>
            <person name="Swayne D.E."/>
        </authorList>
    </citation>
    <scope>NUCLEOTIDE SEQUENCE [LARGE SCALE GENOMIC DNA]</scope>
    <source>
        <strain evidence="1 2">KR-140</strain>
    </source>
</reference>
<gene>
    <name evidence="1" type="ORF">SAMN00790413_04398</name>
</gene>
<keyword evidence="2" id="KW-1185">Reference proteome</keyword>